<comment type="caution">
    <text evidence="1">The sequence shown here is derived from an EMBL/GenBank/DDBJ whole genome shotgun (WGS) entry which is preliminary data.</text>
</comment>
<keyword evidence="2" id="KW-1185">Reference proteome</keyword>
<reference evidence="2" key="1">
    <citation type="journal article" date="2019" name="Int. J. Syst. Evol. Microbiol.">
        <title>The Global Catalogue of Microorganisms (GCM) 10K type strain sequencing project: providing services to taxonomists for standard genome sequencing and annotation.</title>
        <authorList>
            <consortium name="The Broad Institute Genomics Platform"/>
            <consortium name="The Broad Institute Genome Sequencing Center for Infectious Disease"/>
            <person name="Wu L."/>
            <person name="Ma J."/>
        </authorList>
    </citation>
    <scope>NUCLEOTIDE SEQUENCE [LARGE SCALE GENOMIC DNA]</scope>
    <source>
        <strain evidence="2">CGMCC 1.16306</strain>
    </source>
</reference>
<name>A0ABW2MTI3_9FLAO</name>
<evidence type="ECO:0000313" key="1">
    <source>
        <dbReference type="EMBL" id="MFC7356850.1"/>
    </source>
</evidence>
<evidence type="ECO:0000313" key="2">
    <source>
        <dbReference type="Proteomes" id="UP001596415"/>
    </source>
</evidence>
<gene>
    <name evidence="1" type="ORF">ACFQO1_04055</name>
</gene>
<accession>A0ABW2MTI3</accession>
<organism evidence="1 2">
    <name type="scientific">Jejudonia soesokkakensis</name>
    <dbReference type="NCBI Taxonomy" id="1323432"/>
    <lineage>
        <taxon>Bacteria</taxon>
        <taxon>Pseudomonadati</taxon>
        <taxon>Bacteroidota</taxon>
        <taxon>Flavobacteriia</taxon>
        <taxon>Flavobacteriales</taxon>
        <taxon>Flavobacteriaceae</taxon>
        <taxon>Jejudonia</taxon>
    </lineage>
</organism>
<sequence>MAKLKSLIKIEGTLDDLTFYKGKEGYLVRRKGGVNRDRINNDPAFIRTRENGTEFGHSATAGKILRRAIVPLLSSAKDNTIVARLVKVMSLVKNEDTTSVRGQRKVHIGLTTNEGKAYFKGFDFNSKATLSSVLLTEFALDTATGQIDITGVIPNQNVVAPPGATHVSFTAGFLNLDFETEESELILSPKVNTPINGSSSNVTLTPVSVPQGTGNQFYFLQLEFFQEINSVQYQLNNGTYNVLTIIEIL</sequence>
<dbReference type="RefSeq" id="WP_380216689.1">
    <property type="nucleotide sequence ID" value="NZ_JBHTBN010000001.1"/>
</dbReference>
<proteinExistence type="predicted"/>
<dbReference type="EMBL" id="JBHTBN010000001">
    <property type="protein sequence ID" value="MFC7356850.1"/>
    <property type="molecule type" value="Genomic_DNA"/>
</dbReference>
<dbReference type="Proteomes" id="UP001596415">
    <property type="component" value="Unassembled WGS sequence"/>
</dbReference>
<protein>
    <submittedName>
        <fullName evidence="1">Uncharacterized protein</fullName>
    </submittedName>
</protein>